<evidence type="ECO:0000256" key="6">
    <source>
        <dbReference type="ARBA" id="ARBA00022777"/>
    </source>
</evidence>
<dbReference type="NCBIfam" id="TIGR01498">
    <property type="entry name" value="folK"/>
    <property type="match status" value="1"/>
</dbReference>
<dbReference type="SUPFAM" id="SSF55620">
    <property type="entry name" value="Tetrahydrobiopterin biosynthesis enzymes-like"/>
    <property type="match status" value="1"/>
</dbReference>
<dbReference type="SMART" id="SM00905">
    <property type="entry name" value="FolB"/>
    <property type="match status" value="1"/>
</dbReference>
<evidence type="ECO:0000313" key="11">
    <source>
        <dbReference type="EMBL" id="SDB27717.1"/>
    </source>
</evidence>
<evidence type="ECO:0000259" key="10">
    <source>
        <dbReference type="PROSITE" id="PS00794"/>
    </source>
</evidence>
<keyword evidence="5" id="KW-0547">Nucleotide-binding</keyword>
<dbReference type="EMBL" id="FMXR01000015">
    <property type="protein sequence ID" value="SDB27717.1"/>
    <property type="molecule type" value="Genomic_DNA"/>
</dbReference>
<dbReference type="AlphaFoldDB" id="A0A1G6C4E4"/>
<feature type="domain" description="7,8-dihydro-6-hydroxymethylpterin-pyrophosphokinase" evidence="10">
    <location>
        <begin position="206"/>
        <end position="217"/>
    </location>
</feature>
<dbReference type="OrthoDB" id="9808041at2"/>
<dbReference type="STRING" id="1732.SAMN02910417_02071"/>
<dbReference type="RefSeq" id="WP_090174288.1">
    <property type="nucleotide sequence ID" value="NZ_FMXR01000015.1"/>
</dbReference>
<comment type="pathway">
    <text evidence="9">Cofactor biosynthesis; tetrahydrofolate biosynthesis; 2-amino-4-hydroxy-6-hydroxymethyl-7,8-dihydropteridine diphosphate from 7,8-dihydroneopterin triphosphate: step 3/4.</text>
</comment>
<dbReference type="EC" id="4.1.2.25" evidence="9"/>
<dbReference type="InterPro" id="IPR006156">
    <property type="entry name" value="Dihydroneopterin_aldolase"/>
</dbReference>
<dbReference type="InterPro" id="IPR043133">
    <property type="entry name" value="GTP-CH-I_C/QueF"/>
</dbReference>
<dbReference type="Pfam" id="PF02152">
    <property type="entry name" value="FolB"/>
    <property type="match status" value="1"/>
</dbReference>
<dbReference type="NCBIfam" id="TIGR00525">
    <property type="entry name" value="folB"/>
    <property type="match status" value="1"/>
</dbReference>
<dbReference type="Pfam" id="PF01288">
    <property type="entry name" value="HPPK"/>
    <property type="match status" value="1"/>
</dbReference>
<dbReference type="InterPro" id="IPR035907">
    <property type="entry name" value="Hppk_sf"/>
</dbReference>
<evidence type="ECO:0000313" key="12">
    <source>
        <dbReference type="Proteomes" id="UP000199228"/>
    </source>
</evidence>
<dbReference type="GO" id="GO:0046654">
    <property type="term" value="P:tetrahydrofolate biosynthetic process"/>
    <property type="evidence" value="ECO:0007669"/>
    <property type="project" value="UniProtKB-UniRule"/>
</dbReference>
<evidence type="ECO:0000256" key="2">
    <source>
        <dbReference type="ARBA" id="ARBA00005051"/>
    </source>
</evidence>
<comment type="catalytic activity">
    <reaction evidence="9">
        <text>7,8-dihydroneopterin = 6-hydroxymethyl-7,8-dihydropterin + glycolaldehyde</text>
        <dbReference type="Rhea" id="RHEA:10540"/>
        <dbReference type="ChEBI" id="CHEBI:17001"/>
        <dbReference type="ChEBI" id="CHEBI:17071"/>
        <dbReference type="ChEBI" id="CHEBI:44841"/>
        <dbReference type="EC" id="4.1.2.25"/>
    </reaction>
</comment>
<comment type="function">
    <text evidence="9">Catalyzes the conversion of 7,8-dihydroneopterin to 6-hydroxymethyl-7,8-dihydropterin.</text>
</comment>
<dbReference type="GO" id="GO:0004150">
    <property type="term" value="F:dihydroneopterin aldolase activity"/>
    <property type="evidence" value="ECO:0007669"/>
    <property type="project" value="UniProtKB-UniRule"/>
</dbReference>
<dbReference type="GO" id="GO:0005524">
    <property type="term" value="F:ATP binding"/>
    <property type="evidence" value="ECO:0007669"/>
    <property type="project" value="UniProtKB-KW"/>
</dbReference>
<dbReference type="GO" id="GO:0046656">
    <property type="term" value="P:folic acid biosynthetic process"/>
    <property type="evidence" value="ECO:0007669"/>
    <property type="project" value="UniProtKB-UniRule"/>
</dbReference>
<dbReference type="GO" id="GO:0003848">
    <property type="term" value="F:2-amino-4-hydroxy-6-hydroxymethyldihydropteridine diphosphokinase activity"/>
    <property type="evidence" value="ECO:0007669"/>
    <property type="project" value="UniProtKB-EC"/>
</dbReference>
<organism evidence="11 12">
    <name type="scientific">Eubacterium oxidoreducens</name>
    <dbReference type="NCBI Taxonomy" id="1732"/>
    <lineage>
        <taxon>Bacteria</taxon>
        <taxon>Bacillati</taxon>
        <taxon>Bacillota</taxon>
        <taxon>Clostridia</taxon>
        <taxon>Eubacteriales</taxon>
        <taxon>Eubacteriaceae</taxon>
        <taxon>Eubacterium</taxon>
    </lineage>
</organism>
<dbReference type="CDD" id="cd00534">
    <property type="entry name" value="DHNA_DHNTPE"/>
    <property type="match status" value="1"/>
</dbReference>
<dbReference type="Gene3D" id="3.30.1130.10">
    <property type="match status" value="1"/>
</dbReference>
<evidence type="ECO:0000256" key="9">
    <source>
        <dbReference type="RuleBase" id="RU362079"/>
    </source>
</evidence>
<reference evidence="11 12" key="1">
    <citation type="submission" date="2016-10" db="EMBL/GenBank/DDBJ databases">
        <authorList>
            <person name="de Groot N.N."/>
        </authorList>
    </citation>
    <scope>NUCLEOTIDE SEQUENCE [LARGE SCALE GENOMIC DNA]</scope>
    <source>
        <strain evidence="11 12">DSM 3217</strain>
    </source>
</reference>
<comment type="similarity">
    <text evidence="3">In the N-terminal section; belongs to the DHNA family.</text>
</comment>
<dbReference type="SUPFAM" id="SSF55083">
    <property type="entry name" value="6-hydroxymethyl-7,8-dihydropterin pyrophosphokinase, HPPK"/>
    <property type="match status" value="1"/>
</dbReference>
<keyword evidence="8 9" id="KW-0289">Folate biosynthesis</keyword>
<dbReference type="PANTHER" id="PTHR43071:SF1">
    <property type="entry name" value="2-AMINO-4-HYDROXY-6-HYDROXYMETHYLDIHYDROPTERIDINE PYROPHOSPHOKINASE"/>
    <property type="match status" value="1"/>
</dbReference>
<dbReference type="EC" id="2.7.6.3" evidence="9"/>
<evidence type="ECO:0000256" key="5">
    <source>
        <dbReference type="ARBA" id="ARBA00022741"/>
    </source>
</evidence>
<comment type="catalytic activity">
    <reaction evidence="1">
        <text>6-hydroxymethyl-7,8-dihydropterin + ATP = (7,8-dihydropterin-6-yl)methyl diphosphate + AMP + H(+)</text>
        <dbReference type="Rhea" id="RHEA:11412"/>
        <dbReference type="ChEBI" id="CHEBI:15378"/>
        <dbReference type="ChEBI" id="CHEBI:30616"/>
        <dbReference type="ChEBI" id="CHEBI:44841"/>
        <dbReference type="ChEBI" id="CHEBI:72950"/>
        <dbReference type="ChEBI" id="CHEBI:456215"/>
        <dbReference type="EC" id="2.7.6.3"/>
    </reaction>
</comment>
<keyword evidence="12" id="KW-1185">Reference proteome</keyword>
<dbReference type="NCBIfam" id="TIGR00526">
    <property type="entry name" value="folB_dom"/>
    <property type="match status" value="1"/>
</dbReference>
<dbReference type="PROSITE" id="PS00794">
    <property type="entry name" value="HPPK"/>
    <property type="match status" value="1"/>
</dbReference>
<evidence type="ECO:0000256" key="3">
    <source>
        <dbReference type="ARBA" id="ARBA00009640"/>
    </source>
</evidence>
<protein>
    <recommendedName>
        <fullName evidence="9">Bifunctional folate synthesis protein</fullName>
    </recommendedName>
    <domain>
        <recommendedName>
            <fullName evidence="9">Dihydroneopterin aldolase</fullName>
            <shortName evidence="9">DHNA</shortName>
            <ecNumber evidence="9">4.1.2.25</ecNumber>
        </recommendedName>
        <alternativeName>
            <fullName evidence="9">7,8-dihydroneopterin aldolase</fullName>
        </alternativeName>
    </domain>
    <domain>
        <recommendedName>
            <fullName evidence="9">2-amino-4-hydroxy-6-hydroxymethyldihydropteridine pyrophosphokinase</fullName>
            <ecNumber evidence="9">2.7.6.3</ecNumber>
        </recommendedName>
        <alternativeName>
            <fullName evidence="9">6-hydroxymethyl-7,8-dihydropterin pyrophosphokinase</fullName>
            <shortName evidence="9">PPPK</shortName>
        </alternativeName>
        <alternativeName>
            <fullName evidence="9">7,8-dihydro-6-hydroxymethylpterin pyrophosphokinase</fullName>
            <shortName evidence="9">HPPK</shortName>
        </alternativeName>
    </domain>
</protein>
<dbReference type="CDD" id="cd00483">
    <property type="entry name" value="HPPK"/>
    <property type="match status" value="1"/>
</dbReference>
<comment type="pathway">
    <text evidence="2">Cofactor biosynthesis; tetrahydrofolate biosynthesis; 2-amino-4-hydroxy-6-hydroxymethyl-7,8-dihydropteridine diphosphate from 7,8-dihydroneopterin triphosphate: step 4/4.</text>
</comment>
<keyword evidence="4" id="KW-0808">Transferase</keyword>
<gene>
    <name evidence="11" type="ORF">SAMN02910417_02071</name>
</gene>
<evidence type="ECO:0000256" key="7">
    <source>
        <dbReference type="ARBA" id="ARBA00022840"/>
    </source>
</evidence>
<dbReference type="GO" id="GO:0016301">
    <property type="term" value="F:kinase activity"/>
    <property type="evidence" value="ECO:0007669"/>
    <property type="project" value="UniProtKB-KW"/>
</dbReference>
<dbReference type="Proteomes" id="UP000199228">
    <property type="component" value="Unassembled WGS sequence"/>
</dbReference>
<keyword evidence="9" id="KW-0456">Lyase</keyword>
<comment type="similarity">
    <text evidence="9">Belongs to the DHNA family.</text>
</comment>
<dbReference type="InterPro" id="IPR000550">
    <property type="entry name" value="Hppk"/>
</dbReference>
<evidence type="ECO:0000256" key="8">
    <source>
        <dbReference type="ARBA" id="ARBA00022909"/>
    </source>
</evidence>
<keyword evidence="7" id="KW-0067">ATP-binding</keyword>
<sequence length="273" mass="31467">MDQIKIKNLEVFGHHGLLPEENTLGQKFLINATLYIQAGIAGQSDKMSDSIHYGDVCQFITKFMHDHTFKLIETVAEQLSRQLLLTYPRMKKIRLEVLKPWAPIGLPLESVSVEVVRGWKCAYLSLGSNMGDRQKYLDNAIAALKENPFVKVNKVAGYINTPPYGKTDQSDFLNTAVEIETLLNPEQLLELIHDIEKKNKRVRKEHWGERTLDIDILLFEDTINRSLQLTIPHADMHNRHFVLEPMCEIAPQVMHPIFHLTMYQLLERLNKLS</sequence>
<name>A0A1G6C4E4_EUBOX</name>
<evidence type="ECO:0000256" key="1">
    <source>
        <dbReference type="ARBA" id="ARBA00000198"/>
    </source>
</evidence>
<dbReference type="UniPathway" id="UPA00077">
    <property type="reaction ID" value="UER00154"/>
</dbReference>
<accession>A0A1G6C4E4</accession>
<dbReference type="InterPro" id="IPR006157">
    <property type="entry name" value="FolB_dom"/>
</dbReference>
<keyword evidence="6 11" id="KW-0418">Kinase</keyword>
<dbReference type="PANTHER" id="PTHR43071">
    <property type="entry name" value="2-AMINO-4-HYDROXY-6-HYDROXYMETHYLDIHYDROPTERIDINE PYROPHOSPHOKINASE"/>
    <property type="match status" value="1"/>
</dbReference>
<dbReference type="Gene3D" id="3.30.70.560">
    <property type="entry name" value="7,8-Dihydro-6-hydroxymethylpterin-pyrophosphokinase HPPK"/>
    <property type="match status" value="1"/>
</dbReference>
<evidence type="ECO:0000256" key="4">
    <source>
        <dbReference type="ARBA" id="ARBA00022679"/>
    </source>
</evidence>
<proteinExistence type="inferred from homology"/>